<dbReference type="Proteomes" id="UP000290624">
    <property type="component" value="Unassembled WGS sequence"/>
</dbReference>
<dbReference type="PANTHER" id="PTHR30411:SF1">
    <property type="entry name" value="CYTOPLASMIC PROTEIN"/>
    <property type="match status" value="1"/>
</dbReference>
<dbReference type="PANTHER" id="PTHR30411">
    <property type="entry name" value="CYTOPLASMIC PROTEIN"/>
    <property type="match status" value="1"/>
</dbReference>
<dbReference type="AlphaFoldDB" id="A0A4Q2EEP7"/>
<sequence length="190" mass="19929">MTTPPDAVLGTLSAIPALSRTDLLAEPVAAALASDALEAFVAPIDPGLADTDAFCAHYGVPLDASANAVVVRGVRGDTERFAVCMTLATRRLDVNGAIRKRLDARKASFAPLEEAVTRTGMEYGGITPIGRPADWPIWIDAAVAERPWLCIGSGIRGSKLFVPTATLLSVPGAERVDGLAREIAHEAVEN</sequence>
<evidence type="ECO:0000313" key="2">
    <source>
        <dbReference type="EMBL" id="RXW31701.1"/>
    </source>
</evidence>
<evidence type="ECO:0000259" key="1">
    <source>
        <dbReference type="Pfam" id="PF04073"/>
    </source>
</evidence>
<comment type="caution">
    <text evidence="2">The sequence shown here is derived from an EMBL/GenBank/DDBJ whole genome shotgun (WGS) entry which is preliminary data.</text>
</comment>
<reference evidence="2 3" key="1">
    <citation type="submission" date="2018-01" db="EMBL/GenBank/DDBJ databases">
        <title>Lactibacter flavus gen. nov., sp. nov., a novel bacterium of the family Propionibacteriaceae isolated from raw milk and dairy products.</title>
        <authorList>
            <person name="Wenning M."/>
            <person name="Breitenwieser F."/>
            <person name="Huptas C."/>
            <person name="von Neubeck M."/>
            <person name="Busse H.-J."/>
            <person name="Scherer S."/>
        </authorList>
    </citation>
    <scope>NUCLEOTIDE SEQUENCE [LARGE SCALE GENOMIC DNA]</scope>
    <source>
        <strain evidence="2 3">VG341</strain>
    </source>
</reference>
<dbReference type="InterPro" id="IPR036754">
    <property type="entry name" value="YbaK/aa-tRNA-synt-asso_dom_sf"/>
</dbReference>
<dbReference type="OrthoDB" id="9796920at2"/>
<dbReference type="Gene3D" id="3.90.960.10">
    <property type="entry name" value="YbaK/aminoacyl-tRNA synthetase-associated domain"/>
    <property type="match status" value="1"/>
</dbReference>
<feature type="domain" description="YbaK/aminoacyl-tRNA synthetase-associated" evidence="1">
    <location>
        <begin position="46"/>
        <end position="168"/>
    </location>
</feature>
<name>A0A4Q2EEP7_9ACTN</name>
<evidence type="ECO:0000313" key="3">
    <source>
        <dbReference type="Proteomes" id="UP000290624"/>
    </source>
</evidence>
<gene>
    <name evidence="2" type="ORF">C1706_11150</name>
</gene>
<proteinExistence type="predicted"/>
<dbReference type="EMBL" id="PPCV01000007">
    <property type="protein sequence ID" value="RXW31701.1"/>
    <property type="molecule type" value="Genomic_DNA"/>
</dbReference>
<dbReference type="Pfam" id="PF04073">
    <property type="entry name" value="tRNA_edit"/>
    <property type="match status" value="1"/>
</dbReference>
<protein>
    <recommendedName>
        <fullName evidence="1">YbaK/aminoacyl-tRNA synthetase-associated domain-containing protein</fullName>
    </recommendedName>
</protein>
<dbReference type="GO" id="GO:0002161">
    <property type="term" value="F:aminoacyl-tRNA deacylase activity"/>
    <property type="evidence" value="ECO:0007669"/>
    <property type="project" value="InterPro"/>
</dbReference>
<dbReference type="SUPFAM" id="SSF55826">
    <property type="entry name" value="YbaK/ProRS associated domain"/>
    <property type="match status" value="1"/>
</dbReference>
<keyword evidence="3" id="KW-1185">Reference proteome</keyword>
<dbReference type="RefSeq" id="WP_129459307.1">
    <property type="nucleotide sequence ID" value="NZ_PPCV01000007.1"/>
</dbReference>
<dbReference type="InterPro" id="IPR007214">
    <property type="entry name" value="YbaK/aa-tRNA-synth-assoc-dom"/>
</dbReference>
<organism evidence="2 3">
    <name type="scientific">Propioniciclava flava</name>
    <dbReference type="NCBI Taxonomy" id="2072026"/>
    <lineage>
        <taxon>Bacteria</taxon>
        <taxon>Bacillati</taxon>
        <taxon>Actinomycetota</taxon>
        <taxon>Actinomycetes</taxon>
        <taxon>Propionibacteriales</taxon>
        <taxon>Propionibacteriaceae</taxon>
        <taxon>Propioniciclava</taxon>
    </lineage>
</organism>
<accession>A0A4Q2EEP7</accession>